<sequence length="527" mass="58700">MKTLISSLIILSALHATDRFKGELPIGLTAEEQTRIHEIYTMGRETDPPPGPVRNIAEYERMEGVLIRYPFGISTALIAEMSEDVTIYCLVSSSQQNSANSSMLNGGVNMGNVVYVTGSTDSYWTRDYGPWWVVDGNRDVSVVDFTYNRPRPNDNQAPSKMSDLLGTPYYANDLIHAGGNYMTDGMGVSSSTDLVYEENDISNDEVHQIMIDYYGIETYHVVADPNNSYIDHIDCWGKYLSPTKILIREVPANHAQYDEIEATATYFGNATNEWGEPWEVYRVWTPNNQPYTNSLILNEKVLVPITGSSWDDEAIAAYEEAMHGFDIIPFTGSWESTDALHCRVKGIPDLEMLQVFHNPINDSTEALANGYPVEVIIDDLSEAGLIEDSIKVFWKTPEMNDWNSESLYGSAVPEEPNLWSGWIPSQGEPGTIQYFIKSADSSGRMENSPLAGWHEFLALPPNTCLEWVLGDMNNSGDLDVFDILLLADYVSTGDFPGACPQSVSDVNEDGNLNIMDVIILVNLIINP</sequence>
<dbReference type="SUPFAM" id="SSF55909">
    <property type="entry name" value="Pentein"/>
    <property type="match status" value="1"/>
</dbReference>
<dbReference type="PANTHER" id="PTHR31377">
    <property type="entry name" value="AGMATINE DEIMINASE-RELATED"/>
    <property type="match status" value="1"/>
</dbReference>
<dbReference type="PANTHER" id="PTHR31377:SF0">
    <property type="entry name" value="AGMATINE DEIMINASE-RELATED"/>
    <property type="match status" value="1"/>
</dbReference>
<dbReference type="GO" id="GO:0047632">
    <property type="term" value="F:agmatine deiminase activity"/>
    <property type="evidence" value="ECO:0007669"/>
    <property type="project" value="TreeGrafter"/>
</dbReference>
<evidence type="ECO:0000259" key="2">
    <source>
        <dbReference type="PROSITE" id="PS51766"/>
    </source>
</evidence>
<dbReference type="GO" id="GO:0009446">
    <property type="term" value="P:putrescine biosynthetic process"/>
    <property type="evidence" value="ECO:0007669"/>
    <property type="project" value="InterPro"/>
</dbReference>
<dbReference type="Gene3D" id="3.75.10.10">
    <property type="entry name" value="L-arginine/glycine Amidinotransferase, Chain A"/>
    <property type="match status" value="1"/>
</dbReference>
<dbReference type="Pfam" id="PF04371">
    <property type="entry name" value="PAD_porph"/>
    <property type="match status" value="1"/>
</dbReference>
<dbReference type="PROSITE" id="PS00018">
    <property type="entry name" value="EF_HAND_1"/>
    <property type="match status" value="1"/>
</dbReference>
<protein>
    <recommendedName>
        <fullName evidence="2">Dockerin domain-containing protein</fullName>
    </recommendedName>
</protein>
<dbReference type="Pfam" id="PF00404">
    <property type="entry name" value="Dockerin_1"/>
    <property type="match status" value="1"/>
</dbReference>
<dbReference type="CDD" id="cd14256">
    <property type="entry name" value="Dockerin_I"/>
    <property type="match status" value="1"/>
</dbReference>
<dbReference type="Gene3D" id="1.10.1330.10">
    <property type="entry name" value="Dockerin domain"/>
    <property type="match status" value="1"/>
</dbReference>
<dbReference type="GO" id="GO:0004553">
    <property type="term" value="F:hydrolase activity, hydrolyzing O-glycosyl compounds"/>
    <property type="evidence" value="ECO:0007669"/>
    <property type="project" value="InterPro"/>
</dbReference>
<accession>S4W552</accession>
<name>S4W552_9BACT</name>
<feature type="domain" description="Dockerin" evidence="2">
    <location>
        <begin position="465"/>
        <end position="527"/>
    </location>
</feature>
<proteinExistence type="predicted"/>
<dbReference type="InterPro" id="IPR007466">
    <property type="entry name" value="Peptidyl-Arg-deiminase_porph"/>
</dbReference>
<dbReference type="InterPro" id="IPR016134">
    <property type="entry name" value="Dockerin_dom"/>
</dbReference>
<dbReference type="EMBL" id="KF170413">
    <property type="protein sequence ID" value="AGO87776.1"/>
    <property type="molecule type" value="Genomic_DNA"/>
</dbReference>
<dbReference type="PROSITE" id="PS51766">
    <property type="entry name" value="DOCKERIN"/>
    <property type="match status" value="1"/>
</dbReference>
<dbReference type="InterPro" id="IPR036439">
    <property type="entry name" value="Dockerin_dom_sf"/>
</dbReference>
<dbReference type="GO" id="GO:0004668">
    <property type="term" value="F:protein-arginine deiminase activity"/>
    <property type="evidence" value="ECO:0007669"/>
    <property type="project" value="InterPro"/>
</dbReference>
<keyword evidence="1" id="KW-0378">Hydrolase</keyword>
<dbReference type="AlphaFoldDB" id="S4W552"/>
<dbReference type="InterPro" id="IPR002105">
    <property type="entry name" value="Dockerin_1_rpt"/>
</dbReference>
<dbReference type="InterPro" id="IPR018247">
    <property type="entry name" value="EF_Hand_1_Ca_BS"/>
</dbReference>
<evidence type="ECO:0000313" key="3">
    <source>
        <dbReference type="EMBL" id="AGO87776.1"/>
    </source>
</evidence>
<dbReference type="GO" id="GO:0000272">
    <property type="term" value="P:polysaccharide catabolic process"/>
    <property type="evidence" value="ECO:0007669"/>
    <property type="project" value="InterPro"/>
</dbReference>
<evidence type="ECO:0000256" key="1">
    <source>
        <dbReference type="ARBA" id="ARBA00022801"/>
    </source>
</evidence>
<dbReference type="SUPFAM" id="SSF63446">
    <property type="entry name" value="Type I dockerin domain"/>
    <property type="match status" value="1"/>
</dbReference>
<organism evidence="3">
    <name type="scientific">uncultured bacterium L413009-K18</name>
    <dbReference type="NCBI Taxonomy" id="1343850"/>
    <lineage>
        <taxon>Bacteria</taxon>
        <taxon>environmental samples</taxon>
    </lineage>
</organism>
<reference evidence="3" key="1">
    <citation type="journal article" date="2014" name="ISME J.">
        <title>Genomic properties of Marine Group A bacteria indicate a role in the marine sulfur cycle.</title>
        <authorList>
            <person name="Wright J.J."/>
            <person name="Mewis K."/>
            <person name="Hanson N.W."/>
            <person name="Konwar K.M."/>
            <person name="Maas K.R."/>
            <person name="Hallam S.J."/>
        </authorList>
    </citation>
    <scope>NUCLEOTIDE SEQUENCE</scope>
</reference>